<dbReference type="InterPro" id="IPR051533">
    <property type="entry name" value="WaaL-like"/>
</dbReference>
<dbReference type="GO" id="GO:0016020">
    <property type="term" value="C:membrane"/>
    <property type="evidence" value="ECO:0007669"/>
    <property type="project" value="UniProtKB-SubCell"/>
</dbReference>
<feature type="transmembrane region" description="Helical" evidence="5">
    <location>
        <begin position="92"/>
        <end position="110"/>
    </location>
</feature>
<dbReference type="Pfam" id="PF04932">
    <property type="entry name" value="Wzy_C"/>
    <property type="match status" value="1"/>
</dbReference>
<keyword evidence="2 5" id="KW-0812">Transmembrane</keyword>
<dbReference type="PANTHER" id="PTHR37422">
    <property type="entry name" value="TEICHURONIC ACID BIOSYNTHESIS PROTEIN TUAE"/>
    <property type="match status" value="1"/>
</dbReference>
<feature type="transmembrane region" description="Helical" evidence="5">
    <location>
        <begin position="122"/>
        <end position="141"/>
    </location>
</feature>
<feature type="transmembrane region" description="Helical" evidence="5">
    <location>
        <begin position="363"/>
        <end position="380"/>
    </location>
</feature>
<evidence type="ECO:0000259" key="6">
    <source>
        <dbReference type="Pfam" id="PF04932"/>
    </source>
</evidence>
<dbReference type="OrthoDB" id="7813325at2"/>
<feature type="transmembrane region" description="Helical" evidence="5">
    <location>
        <begin position="58"/>
        <end position="80"/>
    </location>
</feature>
<accession>A0A239LDU5</accession>
<feature type="transmembrane region" description="Helical" evidence="5">
    <location>
        <begin position="212"/>
        <end position="230"/>
    </location>
</feature>
<evidence type="ECO:0000256" key="4">
    <source>
        <dbReference type="ARBA" id="ARBA00023136"/>
    </source>
</evidence>
<feature type="transmembrane region" description="Helical" evidence="5">
    <location>
        <begin position="386"/>
        <end position="405"/>
    </location>
</feature>
<keyword evidence="8" id="KW-1185">Reference proteome</keyword>
<evidence type="ECO:0000256" key="1">
    <source>
        <dbReference type="ARBA" id="ARBA00004141"/>
    </source>
</evidence>
<reference evidence="7 8" key="1">
    <citation type="submission" date="2017-06" db="EMBL/GenBank/DDBJ databases">
        <authorList>
            <person name="Kim H.J."/>
            <person name="Triplett B.A."/>
        </authorList>
    </citation>
    <scope>NUCLEOTIDE SEQUENCE [LARGE SCALE GENOMIC DNA]</scope>
    <source>
        <strain evidence="7 8">DSM 29339</strain>
    </source>
</reference>
<feature type="transmembrane region" description="Helical" evidence="5">
    <location>
        <begin position="190"/>
        <end position="206"/>
    </location>
</feature>
<protein>
    <submittedName>
        <fullName evidence="7">O-antigen ligase</fullName>
    </submittedName>
</protein>
<feature type="transmembrane region" description="Helical" evidence="5">
    <location>
        <begin position="333"/>
        <end position="356"/>
    </location>
</feature>
<evidence type="ECO:0000256" key="3">
    <source>
        <dbReference type="ARBA" id="ARBA00022989"/>
    </source>
</evidence>
<keyword evidence="3 5" id="KW-1133">Transmembrane helix</keyword>
<dbReference type="PANTHER" id="PTHR37422:SF13">
    <property type="entry name" value="LIPOPOLYSACCHARIDE BIOSYNTHESIS PROTEIN PA4999-RELATED"/>
    <property type="match status" value="1"/>
</dbReference>
<evidence type="ECO:0000256" key="5">
    <source>
        <dbReference type="SAM" id="Phobius"/>
    </source>
</evidence>
<dbReference type="GO" id="GO:0016874">
    <property type="term" value="F:ligase activity"/>
    <property type="evidence" value="ECO:0007669"/>
    <property type="project" value="UniProtKB-KW"/>
</dbReference>
<feature type="transmembrane region" description="Helical" evidence="5">
    <location>
        <begin position="161"/>
        <end position="178"/>
    </location>
</feature>
<comment type="subcellular location">
    <subcellularLocation>
        <location evidence="1">Membrane</location>
        <topology evidence="1">Multi-pass membrane protein</topology>
    </subcellularLocation>
</comment>
<keyword evidence="7" id="KW-0436">Ligase</keyword>
<evidence type="ECO:0000313" key="8">
    <source>
        <dbReference type="Proteomes" id="UP000198426"/>
    </source>
</evidence>
<feature type="transmembrane region" description="Helical" evidence="5">
    <location>
        <begin position="242"/>
        <end position="262"/>
    </location>
</feature>
<dbReference type="EMBL" id="FZOY01000009">
    <property type="protein sequence ID" value="SNT28816.1"/>
    <property type="molecule type" value="Genomic_DNA"/>
</dbReference>
<gene>
    <name evidence="7" type="ORF">SAMN05421757_109184</name>
</gene>
<dbReference type="InterPro" id="IPR007016">
    <property type="entry name" value="O-antigen_ligase-rel_domated"/>
</dbReference>
<keyword evidence="4 5" id="KW-0472">Membrane</keyword>
<dbReference type="Proteomes" id="UP000198426">
    <property type="component" value="Unassembled WGS sequence"/>
</dbReference>
<dbReference type="AlphaFoldDB" id="A0A239LDU5"/>
<organism evidence="7 8">
    <name type="scientific">Tropicimonas sediminicola</name>
    <dbReference type="NCBI Taxonomy" id="1031541"/>
    <lineage>
        <taxon>Bacteria</taxon>
        <taxon>Pseudomonadati</taxon>
        <taxon>Pseudomonadota</taxon>
        <taxon>Alphaproteobacteria</taxon>
        <taxon>Rhodobacterales</taxon>
        <taxon>Roseobacteraceae</taxon>
        <taxon>Tropicimonas</taxon>
    </lineage>
</organism>
<sequence>MSAVLLALGLTLSAATQLRLGGLPVGPGEMLLVMWMGIATFRQLLYQPLALNPAFTRMAIFWMTMLFILCLGMMVGLAVEPFHDLSGMLRDTIAYSLVLTFSLLVALQLHDREVRRDMLWKLLVIGSASLTLQIAGAYGLAPTPGTTSWYFDRLIGWAENPNQLGFFALIVVLLGLHLSDTSETASQRTWAALLGAPPFVAGVLSGSDSLIIGLMLSGALIATFKAIVWTQDEEMAPTLRGTAVVLAIMALPLTALATVPFASAALKTFEQGSEAIYGENEQGETRLKLWSEALEKGIDSKLVGFGPGPHLTSKSYKRPPPSKFEAHNTLLDLFTQGGIVAVAAYLWITGSALVGVSRARKPALAGLIVGMLVFSMFHYIGRHPIFWFFIVICLLESSFGTRHSLNRQQPRRDAAAT</sequence>
<feature type="domain" description="O-antigen ligase-related" evidence="6">
    <location>
        <begin position="199"/>
        <end position="346"/>
    </location>
</feature>
<name>A0A239LDU5_9RHOB</name>
<evidence type="ECO:0000256" key="2">
    <source>
        <dbReference type="ARBA" id="ARBA00022692"/>
    </source>
</evidence>
<proteinExistence type="predicted"/>
<evidence type="ECO:0000313" key="7">
    <source>
        <dbReference type="EMBL" id="SNT28816.1"/>
    </source>
</evidence>